<organism evidence="8 9">
    <name type="scientific">Leucobacter chromiisoli</name>
    <dbReference type="NCBI Taxonomy" id="2796471"/>
    <lineage>
        <taxon>Bacteria</taxon>
        <taxon>Bacillati</taxon>
        <taxon>Actinomycetota</taxon>
        <taxon>Actinomycetes</taxon>
        <taxon>Micrococcales</taxon>
        <taxon>Microbacteriaceae</taxon>
        <taxon>Leucobacter</taxon>
    </lineage>
</organism>
<comment type="similarity">
    <text evidence="5">Belongs to the zinc-containing alcohol dehydrogenase family.</text>
</comment>
<dbReference type="CDD" id="cd08234">
    <property type="entry name" value="threonine_DH_like"/>
    <property type="match status" value="1"/>
</dbReference>
<dbReference type="Pfam" id="PF08240">
    <property type="entry name" value="ADH_N"/>
    <property type="match status" value="1"/>
</dbReference>
<feature type="domain" description="Alcohol dehydrogenase-like C-terminal" evidence="6">
    <location>
        <begin position="169"/>
        <end position="290"/>
    </location>
</feature>
<keyword evidence="2 5" id="KW-0479">Metal-binding</keyword>
<evidence type="ECO:0000313" key="8">
    <source>
        <dbReference type="EMBL" id="MBK0418383.1"/>
    </source>
</evidence>
<dbReference type="PANTHER" id="PTHR43401:SF2">
    <property type="entry name" value="L-THREONINE 3-DEHYDROGENASE"/>
    <property type="match status" value="1"/>
</dbReference>
<evidence type="ECO:0000259" key="6">
    <source>
        <dbReference type="Pfam" id="PF00107"/>
    </source>
</evidence>
<dbReference type="GO" id="GO:0008270">
    <property type="term" value="F:zinc ion binding"/>
    <property type="evidence" value="ECO:0007669"/>
    <property type="project" value="InterPro"/>
</dbReference>
<dbReference type="Gene3D" id="3.40.50.720">
    <property type="entry name" value="NAD(P)-binding Rossmann-like Domain"/>
    <property type="match status" value="1"/>
</dbReference>
<dbReference type="Pfam" id="PF00107">
    <property type="entry name" value="ADH_zinc_N"/>
    <property type="match status" value="1"/>
</dbReference>
<dbReference type="PROSITE" id="PS00059">
    <property type="entry name" value="ADH_ZINC"/>
    <property type="match status" value="1"/>
</dbReference>
<dbReference type="RefSeq" id="WP_200114479.1">
    <property type="nucleotide sequence ID" value="NZ_JAEHOH010000006.1"/>
</dbReference>
<name>A0A934UUP0_9MICO</name>
<dbReference type="InterPro" id="IPR002328">
    <property type="entry name" value="ADH_Zn_CS"/>
</dbReference>
<feature type="domain" description="Alcohol dehydrogenase-like N-terminal" evidence="7">
    <location>
        <begin position="23"/>
        <end position="130"/>
    </location>
</feature>
<dbReference type="Proteomes" id="UP000608530">
    <property type="component" value="Unassembled WGS sequence"/>
</dbReference>
<accession>A0A934UUP0</accession>
<dbReference type="EMBL" id="JAEHOH010000006">
    <property type="protein sequence ID" value="MBK0418383.1"/>
    <property type="molecule type" value="Genomic_DNA"/>
</dbReference>
<dbReference type="InterPro" id="IPR050129">
    <property type="entry name" value="Zn_alcohol_dh"/>
</dbReference>
<dbReference type="Gene3D" id="3.90.180.10">
    <property type="entry name" value="Medium-chain alcohol dehydrogenases, catalytic domain"/>
    <property type="match status" value="1"/>
</dbReference>
<dbReference type="InterPro" id="IPR013154">
    <property type="entry name" value="ADH-like_N"/>
</dbReference>
<dbReference type="InterPro" id="IPR013149">
    <property type="entry name" value="ADH-like_C"/>
</dbReference>
<evidence type="ECO:0000256" key="2">
    <source>
        <dbReference type="ARBA" id="ARBA00022723"/>
    </source>
</evidence>
<dbReference type="SUPFAM" id="SSF51735">
    <property type="entry name" value="NAD(P)-binding Rossmann-fold domains"/>
    <property type="match status" value="1"/>
</dbReference>
<evidence type="ECO:0000256" key="4">
    <source>
        <dbReference type="ARBA" id="ARBA00023002"/>
    </source>
</evidence>
<dbReference type="GO" id="GO:0016491">
    <property type="term" value="F:oxidoreductase activity"/>
    <property type="evidence" value="ECO:0007669"/>
    <property type="project" value="UniProtKB-KW"/>
</dbReference>
<comment type="caution">
    <text evidence="8">The sequence shown here is derived from an EMBL/GenBank/DDBJ whole genome shotgun (WGS) entry which is preliminary data.</text>
</comment>
<gene>
    <name evidence="8" type="ORF">JD276_04965</name>
</gene>
<protein>
    <submittedName>
        <fullName evidence="8">Zinc-dependent alcohol dehydrogenase family protein</fullName>
    </submittedName>
</protein>
<keyword evidence="4" id="KW-0560">Oxidoreductase</keyword>
<evidence type="ECO:0000313" key="9">
    <source>
        <dbReference type="Proteomes" id="UP000608530"/>
    </source>
</evidence>
<evidence type="ECO:0000259" key="7">
    <source>
        <dbReference type="Pfam" id="PF08240"/>
    </source>
</evidence>
<dbReference type="PANTHER" id="PTHR43401">
    <property type="entry name" value="L-THREONINE 3-DEHYDROGENASE"/>
    <property type="match status" value="1"/>
</dbReference>
<evidence type="ECO:0000256" key="1">
    <source>
        <dbReference type="ARBA" id="ARBA00001947"/>
    </source>
</evidence>
<evidence type="ECO:0000256" key="3">
    <source>
        <dbReference type="ARBA" id="ARBA00022833"/>
    </source>
</evidence>
<keyword evidence="9" id="KW-1185">Reference proteome</keyword>
<dbReference type="InterPro" id="IPR036291">
    <property type="entry name" value="NAD(P)-bd_dom_sf"/>
</dbReference>
<keyword evidence="3 5" id="KW-0862">Zinc</keyword>
<proteinExistence type="inferred from homology"/>
<comment type="cofactor">
    <cofactor evidence="1 5">
        <name>Zn(2+)</name>
        <dbReference type="ChEBI" id="CHEBI:29105"/>
    </cofactor>
</comment>
<sequence length="341" mass="36288">MRSIVYSEPEHFSLQEVPLREPGDTEVVIEVDRAGVCGTDLHLHHGEFGPAYPLVPGHELTGRVVARGSAVTSPEIGDRVVADNTVACGTCTSCRRGYPVFCERGRAHGVNRPGAFADAIILEADRCFVVNDLDPDVAVLAEPAACVMRGLDVLGAAPGSNVLVFGAGPTGLLMAQLLKKNAGTERVVVAAPSQHKLDLARAHGADLTVRVDRADPAAARAALRADAPEGYDIVVDATGAVAVLQQTIGLTRTGGTVLVYGMADEEATWPVRPYEIFRRELTIKGSFAQQFVFDRAIAALRSGTIDTTGIITHRFGLDQYREALDAISDSACVKAVIEPRR</sequence>
<dbReference type="InterPro" id="IPR011032">
    <property type="entry name" value="GroES-like_sf"/>
</dbReference>
<dbReference type="SUPFAM" id="SSF50129">
    <property type="entry name" value="GroES-like"/>
    <property type="match status" value="1"/>
</dbReference>
<evidence type="ECO:0000256" key="5">
    <source>
        <dbReference type="RuleBase" id="RU361277"/>
    </source>
</evidence>
<reference evidence="8" key="1">
    <citation type="submission" date="2020-12" db="EMBL/GenBank/DDBJ databases">
        <title>Leucobacter sp. CAS1, isolated from Chromium sludge.</title>
        <authorList>
            <person name="Xu Z."/>
        </authorList>
    </citation>
    <scope>NUCLEOTIDE SEQUENCE</scope>
    <source>
        <strain evidence="8">CSA1</strain>
    </source>
</reference>
<dbReference type="AlphaFoldDB" id="A0A934UUP0"/>